<feature type="region of interest" description="Disordered" evidence="1">
    <location>
        <begin position="612"/>
        <end position="639"/>
    </location>
</feature>
<evidence type="ECO:0000313" key="3">
    <source>
        <dbReference type="EMBL" id="GMA27987.1"/>
    </source>
</evidence>
<keyword evidence="2" id="KW-1133">Transmembrane helix</keyword>
<proteinExistence type="predicted"/>
<gene>
    <name evidence="3" type="ORF">GCM10025874_12400</name>
</gene>
<dbReference type="Proteomes" id="UP001157160">
    <property type="component" value="Unassembled WGS sequence"/>
</dbReference>
<comment type="caution">
    <text evidence="3">The sequence shown here is derived from an EMBL/GenBank/DDBJ whole genome shotgun (WGS) entry which is preliminary data.</text>
</comment>
<feature type="compositionally biased region" description="Low complexity" evidence="1">
    <location>
        <begin position="673"/>
        <end position="688"/>
    </location>
</feature>
<feature type="transmembrane region" description="Helical" evidence="2">
    <location>
        <begin position="235"/>
        <end position="256"/>
    </location>
</feature>
<feature type="transmembrane region" description="Helical" evidence="2">
    <location>
        <begin position="95"/>
        <end position="122"/>
    </location>
</feature>
<protein>
    <submittedName>
        <fullName evidence="3">Uncharacterized protein</fullName>
    </submittedName>
</protein>
<keyword evidence="2" id="KW-0812">Transmembrane</keyword>
<evidence type="ECO:0000256" key="2">
    <source>
        <dbReference type="SAM" id="Phobius"/>
    </source>
</evidence>
<feature type="transmembrane region" description="Helical" evidence="2">
    <location>
        <begin position="262"/>
        <end position="285"/>
    </location>
</feature>
<feature type="transmembrane region" description="Helical" evidence="2">
    <location>
        <begin position="297"/>
        <end position="315"/>
    </location>
</feature>
<feature type="region of interest" description="Disordered" evidence="1">
    <location>
        <begin position="657"/>
        <end position="704"/>
    </location>
</feature>
<evidence type="ECO:0000256" key="1">
    <source>
        <dbReference type="SAM" id="MobiDB-lite"/>
    </source>
</evidence>
<feature type="transmembrane region" description="Helical" evidence="2">
    <location>
        <begin position="547"/>
        <end position="570"/>
    </location>
</feature>
<organism evidence="3 4">
    <name type="scientific">Arenivirga flava</name>
    <dbReference type="NCBI Taxonomy" id="1930060"/>
    <lineage>
        <taxon>Bacteria</taxon>
        <taxon>Bacillati</taxon>
        <taxon>Actinomycetota</taxon>
        <taxon>Actinomycetes</taxon>
        <taxon>Micrococcales</taxon>
        <taxon>Microbacteriaceae</taxon>
        <taxon>Arenivirga</taxon>
    </lineage>
</organism>
<dbReference type="EMBL" id="BSUL01000001">
    <property type="protein sequence ID" value="GMA27987.1"/>
    <property type="molecule type" value="Genomic_DNA"/>
</dbReference>
<feature type="compositionally biased region" description="Basic residues" evidence="1">
    <location>
        <begin position="663"/>
        <end position="672"/>
    </location>
</feature>
<dbReference type="AlphaFoldDB" id="A0AA37UIU2"/>
<accession>A0AA37UIU2</accession>
<feature type="transmembrane region" description="Helical" evidence="2">
    <location>
        <begin position="134"/>
        <end position="154"/>
    </location>
</feature>
<feature type="transmembrane region" description="Helical" evidence="2">
    <location>
        <begin position="69"/>
        <end position="89"/>
    </location>
</feature>
<keyword evidence="2" id="KW-0472">Membrane</keyword>
<keyword evidence="4" id="KW-1185">Reference proteome</keyword>
<reference evidence="3 4" key="1">
    <citation type="journal article" date="2014" name="Int. J. Syst. Evol. Microbiol.">
        <title>Complete genome sequence of Corynebacterium casei LMG S-19264T (=DSM 44701T), isolated from a smear-ripened cheese.</title>
        <authorList>
            <consortium name="US DOE Joint Genome Institute (JGI-PGF)"/>
            <person name="Walter F."/>
            <person name="Albersmeier A."/>
            <person name="Kalinowski J."/>
            <person name="Ruckert C."/>
        </authorList>
    </citation>
    <scope>NUCLEOTIDE SEQUENCE [LARGE SCALE GENOMIC DNA]</scope>
    <source>
        <strain evidence="3 4">NBRC 112289</strain>
    </source>
</reference>
<evidence type="ECO:0000313" key="4">
    <source>
        <dbReference type="Proteomes" id="UP001157160"/>
    </source>
</evidence>
<sequence length="704" mass="70926">MLLALLGSATFWQPSLSVVIVLAAAPALAAMSSWFLLRAVSRRSWIPAAGAVAYAVSPPLLASILEGRLGAVIALAILPWLLLAAIRAIRSWTGLGAAALLGAVVAAASPSLAPPLLAAWVALLLLRPARALRLVWMPLPALGVLAPLAVAQFLRGTSLAVLADPGAAQPTDPVAAWLLALGSSNGGLHGWPAVADAFGVPASVGVVVAIVLIAPLLVLGLLGPFLPGASRSLPALLLAVLGFVAALGAGLVRVAAVEDGFAALWPGPALGLMMLGLLIAAAGTLDALGRAAAAPGLALVVGALLLAVPQLGGLYRDDAAVRAGNGRVLPAVVTAESDLEPQVGTLVLTPQSDGSLRVRLERGRGHGLEDASTFATTAPTASARDERLAELAGNIASRGGYDPAPVLREFGIDFVVLAPVDGTDPAGGGAVSTRAQQALDGSADFTMIGSSEAGLLWRTTVDDIDPATAPAAQEELSAVEPAPLRDAGLVLLALAALLAVPTRIGSPRVRESRHVEDQAEYAFGEEGSRMTEPSGDRRTRIRSVARVGGRILGGVAGLGIAGAAVLGGALPLPSVTGAAEPVVVVPEAADLLQVCAGPLLLAGGGETASTASAVGSEQVVRDVQGGEEEAVRPPSSGGWRPVRRPVWCCVCPSWTTPQASAPRRARPPRARTSRASPRRTASSPATTSGCSAARPSPGAARCSS</sequence>
<name>A0AA37UIU2_9MICO</name>
<feature type="transmembrane region" description="Helical" evidence="2">
    <location>
        <begin position="198"/>
        <end position="223"/>
    </location>
</feature>